<dbReference type="Pfam" id="PF11468">
    <property type="entry name" value="PTase_Orf2"/>
    <property type="match status" value="1"/>
</dbReference>
<evidence type="ECO:0000313" key="4">
    <source>
        <dbReference type="EMBL" id="GAA1506554.1"/>
    </source>
</evidence>
<name>A0ABN1ZX44_9ACTN</name>
<evidence type="ECO:0000256" key="1">
    <source>
        <dbReference type="ARBA" id="ARBA00005368"/>
    </source>
</evidence>
<sequence length="312" mass="34168">MAEKTDVEKVYASLEEAAGLAGASCARDKVWPVLREFGAVLGEDLVVLGVQSGRRNEGELDFSFRVPAAIGNPYPYALAKGFVTGTDHPVGALLSDVAARVPVGEYFVDGGVAGGFKKLYAHFPQELQPLTALAGLPSMPDAVGENADLFARFGLDTVAMVGVNYRETKMNLYFQFTPESRPEPKAVGAMLREMGMPEPAEPVLRYVRGAMRANITLTWDSARISRVALAPPPSSGLEPSDVPVPLEPRMERFLRHAPYAYEGERVRLIAFKWVPGEEFIEANSYYQLSPLLKQLTRPADMSPEGRRENHAQ</sequence>
<organism evidence="4 5">
    <name type="scientific">Streptomyces synnematoformans</name>
    <dbReference type="NCBI Taxonomy" id="415721"/>
    <lineage>
        <taxon>Bacteria</taxon>
        <taxon>Bacillati</taxon>
        <taxon>Actinomycetota</taxon>
        <taxon>Actinomycetes</taxon>
        <taxon>Kitasatosporales</taxon>
        <taxon>Streptomycetaceae</taxon>
        <taxon>Streptomyces</taxon>
    </lineage>
</organism>
<dbReference type="InterPro" id="IPR033964">
    <property type="entry name" value="ABBA"/>
</dbReference>
<dbReference type="SFLD" id="SFLDS00036">
    <property type="entry name" value="Aromatic_Prenyltransferase"/>
    <property type="match status" value="1"/>
</dbReference>
<evidence type="ECO:0008006" key="6">
    <source>
        <dbReference type="Google" id="ProtNLM"/>
    </source>
</evidence>
<dbReference type="SFLD" id="SFLDG01163">
    <property type="entry name" value="II"/>
    <property type="match status" value="1"/>
</dbReference>
<protein>
    <recommendedName>
        <fullName evidence="6">Prenyltransferase</fullName>
    </recommendedName>
</protein>
<comment type="caution">
    <text evidence="4">The sequence shown here is derived from an EMBL/GenBank/DDBJ whole genome shotgun (WGS) entry which is preliminary data.</text>
</comment>
<keyword evidence="2" id="KW-0637">Prenyltransferase</keyword>
<reference evidence="4 5" key="1">
    <citation type="journal article" date="2019" name="Int. J. Syst. Evol. Microbiol.">
        <title>The Global Catalogue of Microorganisms (GCM) 10K type strain sequencing project: providing services to taxonomists for standard genome sequencing and annotation.</title>
        <authorList>
            <consortium name="The Broad Institute Genomics Platform"/>
            <consortium name="The Broad Institute Genome Sequencing Center for Infectious Disease"/>
            <person name="Wu L."/>
            <person name="Ma J."/>
        </authorList>
    </citation>
    <scope>NUCLEOTIDE SEQUENCE [LARGE SCALE GENOMIC DNA]</scope>
    <source>
        <strain evidence="4 5">JCM 15481</strain>
    </source>
</reference>
<evidence type="ECO:0000313" key="5">
    <source>
        <dbReference type="Proteomes" id="UP001500443"/>
    </source>
</evidence>
<comment type="similarity">
    <text evidence="1">Belongs to the aromatic prenyltransferase family.</text>
</comment>
<keyword evidence="5" id="KW-1185">Reference proteome</keyword>
<dbReference type="InterPro" id="IPR020965">
    <property type="entry name" value="Prenyltransferase_CloQ"/>
</dbReference>
<dbReference type="EMBL" id="BAAAPF010000395">
    <property type="protein sequence ID" value="GAA1506554.1"/>
    <property type="molecule type" value="Genomic_DNA"/>
</dbReference>
<evidence type="ECO:0000256" key="3">
    <source>
        <dbReference type="ARBA" id="ARBA00022679"/>
    </source>
</evidence>
<keyword evidence="3" id="KW-0808">Transferase</keyword>
<evidence type="ECO:0000256" key="2">
    <source>
        <dbReference type="ARBA" id="ARBA00022602"/>
    </source>
</evidence>
<dbReference type="InterPro" id="IPR036239">
    <property type="entry name" value="PrenylTrfase-like_sf"/>
</dbReference>
<dbReference type="SUPFAM" id="SSF143492">
    <property type="entry name" value="Prenyltransferase-like"/>
    <property type="match status" value="1"/>
</dbReference>
<accession>A0ABN1ZX44</accession>
<proteinExistence type="inferred from homology"/>
<gene>
    <name evidence="4" type="ORF">GCM10009802_62600</name>
</gene>
<dbReference type="Proteomes" id="UP001500443">
    <property type="component" value="Unassembled WGS sequence"/>
</dbReference>